<name>A0A7M1S197_9CAUD</name>
<organism evidence="1 2">
    <name type="scientific">uncultured phage cr126_1</name>
    <dbReference type="NCBI Taxonomy" id="2772075"/>
    <lineage>
        <taxon>Viruses</taxon>
        <taxon>Duplodnaviria</taxon>
        <taxon>Heunggongvirae</taxon>
        <taxon>Uroviricota</taxon>
        <taxon>Caudoviricetes</taxon>
        <taxon>Crassvirales</taxon>
        <taxon>Steigviridae</taxon>
        <taxon>Asinivirinae</taxon>
        <taxon>Kolpuevirus</taxon>
        <taxon>Kolpuevirus hominis</taxon>
    </lineage>
</organism>
<dbReference type="EMBL" id="MT774391">
    <property type="protein sequence ID" value="QOR59599.1"/>
    <property type="molecule type" value="Genomic_DNA"/>
</dbReference>
<evidence type="ECO:0000313" key="2">
    <source>
        <dbReference type="Proteomes" id="UP000594161"/>
    </source>
</evidence>
<protein>
    <submittedName>
        <fullName evidence="1">Uncharacterized protein</fullName>
    </submittedName>
</protein>
<dbReference type="RefSeq" id="YP_010111757.1">
    <property type="nucleotide sequence ID" value="NC_055884.1"/>
</dbReference>
<dbReference type="GeneID" id="65130206"/>
<keyword evidence="2" id="KW-1185">Reference proteome</keyword>
<proteinExistence type="predicted"/>
<dbReference type="KEGG" id="vg:65130206"/>
<accession>A0A7M1S197</accession>
<sequence>MKKVWKFIEDWIWQLPQNLCGIIYKNAIKNDIISNINADSGYSIYLKRSNGGVTLGKYIFVYQRYSDLSKTIQHEIGHVKQSKILGPLYPIVVGIPSIIHAALHKNKCKDANYYHFYAEAWANKLAGLKV</sequence>
<reference evidence="1 2" key="1">
    <citation type="submission" date="2020-07" db="EMBL/GenBank/DDBJ databases">
        <title>Taxonomic proposal: Crassvirales, a new order of highly abundant and diverse bacterial viruses.</title>
        <authorList>
            <person name="Shkoporov A.N."/>
            <person name="Stockdale S.R."/>
            <person name="Guerin E."/>
            <person name="Ross R.P."/>
            <person name="Hill C."/>
        </authorList>
    </citation>
    <scope>NUCLEOTIDE SEQUENCE [LARGE SCALE GENOMIC DNA]</scope>
</reference>
<evidence type="ECO:0000313" key="1">
    <source>
        <dbReference type="EMBL" id="QOR59599.1"/>
    </source>
</evidence>
<dbReference type="Proteomes" id="UP000594161">
    <property type="component" value="Segment"/>
</dbReference>